<feature type="compositionally biased region" description="Acidic residues" evidence="4">
    <location>
        <begin position="1821"/>
        <end position="1838"/>
    </location>
</feature>
<feature type="domain" description="NACHT" evidence="5">
    <location>
        <begin position="625"/>
        <end position="794"/>
    </location>
</feature>
<dbReference type="Proteomes" id="UP001634394">
    <property type="component" value="Unassembled WGS sequence"/>
</dbReference>
<dbReference type="Pfam" id="PF05729">
    <property type="entry name" value="NACHT"/>
    <property type="match status" value="1"/>
</dbReference>
<feature type="compositionally biased region" description="Basic and acidic residues" evidence="4">
    <location>
        <begin position="200"/>
        <end position="236"/>
    </location>
</feature>
<feature type="region of interest" description="Disordered" evidence="4">
    <location>
        <begin position="1"/>
        <end position="239"/>
    </location>
</feature>
<proteinExistence type="predicted"/>
<dbReference type="InterPro" id="IPR011047">
    <property type="entry name" value="Quinoprotein_ADH-like_sf"/>
</dbReference>
<feature type="compositionally biased region" description="Polar residues" evidence="4">
    <location>
        <begin position="1895"/>
        <end position="1910"/>
    </location>
</feature>
<dbReference type="PANTHER" id="PTHR19871">
    <property type="entry name" value="BETA TRANSDUCIN-RELATED PROTEIN"/>
    <property type="match status" value="1"/>
</dbReference>
<evidence type="ECO:0000259" key="5">
    <source>
        <dbReference type="Pfam" id="PF05729"/>
    </source>
</evidence>
<feature type="compositionally biased region" description="Basic and acidic residues" evidence="4">
    <location>
        <begin position="1917"/>
        <end position="1928"/>
    </location>
</feature>
<dbReference type="PANTHER" id="PTHR19871:SF14">
    <property type="entry name" value="DUF4062 DOMAIN-CONTAINING PROTEIN"/>
    <property type="match status" value="1"/>
</dbReference>
<feature type="compositionally biased region" description="Basic and acidic residues" evidence="4">
    <location>
        <begin position="1839"/>
        <end position="1891"/>
    </location>
</feature>
<keyword evidence="2" id="KW-0677">Repeat</keyword>
<evidence type="ECO:0000259" key="7">
    <source>
        <dbReference type="Pfam" id="PF25469"/>
    </source>
</evidence>
<dbReference type="InterPro" id="IPR052752">
    <property type="entry name" value="NACHT-WD_repeat"/>
</dbReference>
<dbReference type="Gene3D" id="2.130.10.10">
    <property type="entry name" value="YVTN repeat-like/Quinoprotein amine dehydrogenase"/>
    <property type="match status" value="2"/>
</dbReference>
<dbReference type="InterPro" id="IPR027417">
    <property type="entry name" value="P-loop_NTPase"/>
</dbReference>
<evidence type="ECO:0000313" key="8">
    <source>
        <dbReference type="EMBL" id="KAL3870806.1"/>
    </source>
</evidence>
<dbReference type="InterPro" id="IPR025139">
    <property type="entry name" value="DUF4062"/>
</dbReference>
<dbReference type="SMART" id="SM00320">
    <property type="entry name" value="WD40"/>
    <property type="match status" value="3"/>
</dbReference>
<evidence type="ECO:0000259" key="6">
    <source>
        <dbReference type="Pfam" id="PF13271"/>
    </source>
</evidence>
<feature type="compositionally biased region" description="Polar residues" evidence="4">
    <location>
        <begin position="47"/>
        <end position="58"/>
    </location>
</feature>
<dbReference type="InterPro" id="IPR001680">
    <property type="entry name" value="WD40_rpt"/>
</dbReference>
<accession>A0ABD3WBM5</accession>
<feature type="region of interest" description="Disordered" evidence="4">
    <location>
        <begin position="1799"/>
        <end position="1928"/>
    </location>
</feature>
<evidence type="ECO:0000256" key="1">
    <source>
        <dbReference type="ARBA" id="ARBA00022574"/>
    </source>
</evidence>
<protein>
    <submittedName>
        <fullName evidence="8">Uncharacterized protein</fullName>
    </submittedName>
</protein>
<feature type="compositionally biased region" description="Basic and acidic residues" evidence="4">
    <location>
        <begin position="155"/>
        <end position="168"/>
    </location>
</feature>
<feature type="compositionally biased region" description="Basic and acidic residues" evidence="4">
    <location>
        <begin position="124"/>
        <end position="133"/>
    </location>
</feature>
<name>A0ABD3WBM5_SINWO</name>
<feature type="compositionally biased region" description="Basic and acidic residues" evidence="4">
    <location>
        <begin position="78"/>
        <end position="99"/>
    </location>
</feature>
<evidence type="ECO:0000256" key="4">
    <source>
        <dbReference type="SAM" id="MobiDB-lite"/>
    </source>
</evidence>
<dbReference type="Gene3D" id="3.40.50.300">
    <property type="entry name" value="P-loop containing nucleotide triphosphate hydrolases"/>
    <property type="match status" value="1"/>
</dbReference>
<evidence type="ECO:0000256" key="2">
    <source>
        <dbReference type="ARBA" id="ARBA00022737"/>
    </source>
</evidence>
<feature type="domain" description="NWD1/2-like winged helix-turn-helix" evidence="7">
    <location>
        <begin position="842"/>
        <end position="957"/>
    </location>
</feature>
<dbReference type="Pfam" id="PF25469">
    <property type="entry name" value="WHD_NWD1"/>
    <property type="match status" value="1"/>
</dbReference>
<sequence length="1928" mass="221098">MGLCTSKGTVIISPDRRDTFTNPTPVTYKRRVSGGTNETKKEEPAVNIQTESNNQTGTARDDANSTVVEYIDQATNENNERHEERNSNERKPDTGRKTDITSLSKIDEPMSQGALDNGLGSEKLNNEVGRHSEQNNIVKENPDDKERNNVSLTFKVDKQNDVHKRDEYFPPADTNTNTIVEAEEEESDESSDSETLPNRNKKEGQRNLEEHKSTKDNVNEDHRDRPGSKQKREPDKKSKKKFNFIGNTIKFIQRPDIVQALVGNMDVNVPNLSRIVRIFISSTFTDTKNERDILMKKAYPELKTVCQKLGYEFQVVDMRWGVHDTATDSQTGTELCLNEIKLCQKLSTGPSFVSLVSHKYGYRMLPRTIESTIFEKIMSEIKEKENNDAIKYFEKWYRKDDNAVPSEFVVAAITLHFPGYFSSDTDKKSQSRSAYNKEYEIMMSALEESVAGIEYSKSVTEVETRCGLFEVNDSSKNCVWFQRIIKEIEVKKPSDILSRYIESGGEESKWKRPRELLAKMKNKMTSTLGEDMIWKDTVDWDDTEGINPKKAEHDRYLQKLAADFVTVLSSMIENAAKKCVPSDTVLEEVHRHIQFCKKKCKTFYGRDDCLRKMEKYITGQSQKAMVVYGVSGCGKTSLMAKGAHLARDWTSEKAAVILRFIGTSQRSTTIKSLLQDLTHQIKRIYRTEVTVSQNFKDIQQDFKESLKLANDEMPLILILDSLDQLDPANNARQLKWLPNKLPDYCKVILSTLPDKSYQCYPILKKSIKNKDNFLEVTPIPNGEVMTVIENWLQARKRTLTAKQMDCVSKAYEKCSLPLFLKLSFEEAIRWNSFSNEKETILEDTVKGSINALFKKLEDKHRRMLVSRALGYLTVSQNGITEAELEDVLSCDDDVLTDIYKFWTPPIRRLPPLLLVRLKTDLEHYLVERDADGSRVFYWYHRQFKETAEERYCSKKEERDLLHTGLADFFSGLWANDNPKPFPPITRNDKGKEEEEQVSGVRFVSAQPLNENNLRKLNNLPFHRLKAGKMGKLKKECLCNFMFLLTKLRATNLWSVMDDFALAKSEFPKDETIKFIHGALQISQDSLLYDPDQLPVQMILRLENTLTTDDNDFLSQCRNSGIPYLLPDKNVLLTPGGQLVHSMAGHMENSCIYSVDVSKDGQYTVTCGDDETVRLWLNGDEKRDCRHTTESVRKAYFCLDDAFLLIYEEDKIVVKNISGLETFNISVDATSWCLCGPRRQSLVLFKDNYATMYNLETGEKMNPVKCKKTISFSCDSTQSYKDSSFLGSEHYAVAFSIQKTTICLLDISQQQFVLYHNVCHDSSIQKDDVEIMQWVITNNETCIAYTCSSFGSIYFVDIRTKQRLRELQVFKEEHIGEILDLQISRDKHYLTFILAGLNDKSTLVVNSLEEQDLFKRESLKTSFTYASSSNGTTVVTSSESALVQVWDLTQPQEGPNSSEVYKSLQCMPNSRYVLGTYSEGRVDTNWTMFVYDVCEGKTVRHAKLPTDVDVLLTGYNTVIVWPLIEDSKTAFLVDLTTMSMVTELKGLPLMKQCHVYGNYKELVSWTEEGHVNFYSLQTGEQSFTMDVGTISQLHVNRQGSVMTVNGQDMVDVYLGKKFLHSIKYQDCGVMNFNGIPLFTDDGNYIIFRVHRKPPKCHNGPEIQYLVVWDIKKGLLQHIEDPGRSINLQTLDGSNVFLSYGYEEDAFSIWDKQKIWDRQTLKPVASFKPDNTIDKVMITMDGRYIIGIDKNQGIIRWELVIGPGKDNDKPGSFPEDFPYQDTVVCLDLGIEVKKEEEKTIVEDKKNDKEEQGDDSDQVKRDTDDDEGKEEEDFYSSDDDFEQAKMDTNDNEKNDLDRLNMTHEDIERFQEGRESDTDKDEATRNDKNSEHEQAIDNIWQSTEIRNGKHNINNGKDVDEEGHHSDASSEDW</sequence>
<dbReference type="EMBL" id="JBJQND010000007">
    <property type="protein sequence ID" value="KAL3870806.1"/>
    <property type="molecule type" value="Genomic_DNA"/>
</dbReference>
<dbReference type="Gene3D" id="1.25.40.370">
    <property type="match status" value="1"/>
</dbReference>
<dbReference type="InterPro" id="IPR057588">
    <property type="entry name" value="NWD1/2-like_WH"/>
</dbReference>
<feature type="repeat" description="WD" evidence="3">
    <location>
        <begin position="1151"/>
        <end position="1175"/>
    </location>
</feature>
<evidence type="ECO:0000256" key="3">
    <source>
        <dbReference type="PROSITE-ProRule" id="PRU00221"/>
    </source>
</evidence>
<dbReference type="SUPFAM" id="SSF50998">
    <property type="entry name" value="Quinoprotein alcohol dehydrogenase-like"/>
    <property type="match status" value="1"/>
</dbReference>
<feature type="domain" description="DUF4062" evidence="6">
    <location>
        <begin position="277"/>
        <end position="365"/>
    </location>
</feature>
<dbReference type="Pfam" id="PF00400">
    <property type="entry name" value="WD40"/>
    <property type="match status" value="1"/>
</dbReference>
<feature type="compositionally biased region" description="Acidic residues" evidence="4">
    <location>
        <begin position="181"/>
        <end position="192"/>
    </location>
</feature>
<dbReference type="SUPFAM" id="SSF50978">
    <property type="entry name" value="WD40 repeat-like"/>
    <property type="match status" value="1"/>
</dbReference>
<evidence type="ECO:0000313" key="9">
    <source>
        <dbReference type="Proteomes" id="UP001634394"/>
    </source>
</evidence>
<dbReference type="PROSITE" id="PS50082">
    <property type="entry name" value="WD_REPEATS_2"/>
    <property type="match status" value="1"/>
</dbReference>
<organism evidence="8 9">
    <name type="scientific">Sinanodonta woodiana</name>
    <name type="common">Chinese pond mussel</name>
    <name type="synonym">Anodonta woodiana</name>
    <dbReference type="NCBI Taxonomy" id="1069815"/>
    <lineage>
        <taxon>Eukaryota</taxon>
        <taxon>Metazoa</taxon>
        <taxon>Spiralia</taxon>
        <taxon>Lophotrochozoa</taxon>
        <taxon>Mollusca</taxon>
        <taxon>Bivalvia</taxon>
        <taxon>Autobranchia</taxon>
        <taxon>Heteroconchia</taxon>
        <taxon>Palaeoheterodonta</taxon>
        <taxon>Unionida</taxon>
        <taxon>Unionoidea</taxon>
        <taxon>Unionidae</taxon>
        <taxon>Unioninae</taxon>
        <taxon>Sinanodonta</taxon>
    </lineage>
</organism>
<gene>
    <name evidence="8" type="ORF">ACJMK2_038846</name>
</gene>
<dbReference type="SUPFAM" id="SSF52540">
    <property type="entry name" value="P-loop containing nucleoside triphosphate hydrolases"/>
    <property type="match status" value="1"/>
</dbReference>
<comment type="caution">
    <text evidence="8">The sequence shown here is derived from an EMBL/GenBank/DDBJ whole genome shotgun (WGS) entry which is preliminary data.</text>
</comment>
<dbReference type="Pfam" id="PF13271">
    <property type="entry name" value="DUF4062"/>
    <property type="match status" value="1"/>
</dbReference>
<keyword evidence="9" id="KW-1185">Reference proteome</keyword>
<keyword evidence="1 3" id="KW-0853">WD repeat</keyword>
<dbReference type="InterPro" id="IPR036322">
    <property type="entry name" value="WD40_repeat_dom_sf"/>
</dbReference>
<dbReference type="InterPro" id="IPR015943">
    <property type="entry name" value="WD40/YVTN_repeat-like_dom_sf"/>
</dbReference>
<reference evidence="8 9" key="1">
    <citation type="submission" date="2024-11" db="EMBL/GenBank/DDBJ databases">
        <title>Chromosome-level genome assembly of the freshwater bivalve Anodonta woodiana.</title>
        <authorList>
            <person name="Chen X."/>
        </authorList>
    </citation>
    <scope>NUCLEOTIDE SEQUENCE [LARGE SCALE GENOMIC DNA]</scope>
    <source>
        <strain evidence="8">MN2024</strain>
        <tissue evidence="8">Gills</tissue>
    </source>
</reference>
<dbReference type="InterPro" id="IPR007111">
    <property type="entry name" value="NACHT_NTPase"/>
</dbReference>